<dbReference type="GO" id="GO:0005886">
    <property type="term" value="C:plasma membrane"/>
    <property type="evidence" value="ECO:0007669"/>
    <property type="project" value="UniProtKB-SubCell"/>
</dbReference>
<evidence type="ECO:0000256" key="2">
    <source>
        <dbReference type="NCBIfam" id="TIGR00210"/>
    </source>
</evidence>
<dbReference type="AlphaFoldDB" id="A0A7S6WQS8"/>
<dbReference type="RefSeq" id="WP_029408869.1">
    <property type="nucleotide sequence ID" value="NZ_CP061839.1"/>
</dbReference>
<gene>
    <name evidence="3" type="primary">gltS</name>
    <name evidence="3" type="ORF">IFE08_04170</name>
</gene>
<feature type="transmembrane region" description="Helical" evidence="1">
    <location>
        <begin position="67"/>
        <end position="86"/>
    </location>
</feature>
<keyword evidence="1" id="KW-0813">Transport</keyword>
<keyword evidence="1" id="KW-0739">Sodium transport</keyword>
<dbReference type="Pfam" id="PF03616">
    <property type="entry name" value="Glt_symporter"/>
    <property type="match status" value="1"/>
</dbReference>
<feature type="transmembrane region" description="Helical" evidence="1">
    <location>
        <begin position="299"/>
        <end position="320"/>
    </location>
</feature>
<comment type="function">
    <text evidence="1">Catalyzes the sodium-dependent transport of glutamate.</text>
</comment>
<evidence type="ECO:0000313" key="4">
    <source>
        <dbReference type="Proteomes" id="UP000593915"/>
    </source>
</evidence>
<dbReference type="HAMAP" id="MF_02062">
    <property type="entry name" value="GltS"/>
    <property type="match status" value="1"/>
</dbReference>
<dbReference type="PANTHER" id="PTHR36178">
    <property type="entry name" value="SLR0625 PROTEIN"/>
    <property type="match status" value="1"/>
</dbReference>
<comment type="similarity">
    <text evidence="1">Belongs to the glutamate:Na(+) symporter (ESS) (TC 2.A.27) family.</text>
</comment>
<evidence type="ECO:0000313" key="3">
    <source>
        <dbReference type="EMBL" id="QOW61590.1"/>
    </source>
</evidence>
<dbReference type="EMBL" id="CP061839">
    <property type="protein sequence ID" value="QOW61590.1"/>
    <property type="molecule type" value="Genomic_DNA"/>
</dbReference>
<dbReference type="PANTHER" id="PTHR36178:SF1">
    <property type="entry name" value="SODIUM_GLUTAMATE SYMPORTER"/>
    <property type="match status" value="1"/>
</dbReference>
<dbReference type="NCBIfam" id="TIGR00210">
    <property type="entry name" value="gltS"/>
    <property type="match status" value="1"/>
</dbReference>
<feature type="transmembrane region" description="Helical" evidence="1">
    <location>
        <begin position="217"/>
        <end position="235"/>
    </location>
</feature>
<keyword evidence="1" id="KW-0472">Membrane</keyword>
<comment type="subcellular location">
    <subcellularLocation>
        <location evidence="1">Cell membrane</location>
        <topology evidence="1">Multi-pass membrane protein</topology>
    </subcellularLocation>
</comment>
<reference evidence="3 4" key="1">
    <citation type="submission" date="2020-09" db="EMBL/GenBank/DDBJ databases">
        <title>Characterization of Treponema spp. from bovine digital dermatitis in Korea.</title>
        <authorList>
            <person name="Espiritu H.M."/>
            <person name="Cho Y.I."/>
            <person name="Mamuad L."/>
        </authorList>
    </citation>
    <scope>NUCLEOTIDE SEQUENCE [LARGE SCALE GENOMIC DNA]</scope>
    <source>
        <strain evidence="3 4">KS1</strain>
    </source>
</reference>
<feature type="transmembrane region" description="Helical" evidence="1">
    <location>
        <begin position="159"/>
        <end position="180"/>
    </location>
</feature>
<dbReference type="GO" id="GO:0015501">
    <property type="term" value="F:glutamate:sodium symporter activity"/>
    <property type="evidence" value="ECO:0007669"/>
    <property type="project" value="UniProtKB-UniRule"/>
</dbReference>
<keyword evidence="1" id="KW-0406">Ion transport</keyword>
<accession>A0A7S6WQS8</accession>
<proteinExistence type="inferred from homology"/>
<feature type="transmembrane region" description="Helical" evidence="1">
    <location>
        <begin position="241"/>
        <end position="259"/>
    </location>
</feature>
<feature type="transmembrane region" description="Helical" evidence="1">
    <location>
        <begin position="271"/>
        <end position="293"/>
    </location>
</feature>
<feature type="transmembrane region" description="Helical" evidence="1">
    <location>
        <begin position="36"/>
        <end position="55"/>
    </location>
</feature>
<evidence type="ECO:0000256" key="1">
    <source>
        <dbReference type="HAMAP-Rule" id="MF_02062"/>
    </source>
</evidence>
<organism evidence="3 4">
    <name type="scientific">Treponema pedis</name>
    <dbReference type="NCBI Taxonomy" id="409322"/>
    <lineage>
        <taxon>Bacteria</taxon>
        <taxon>Pseudomonadati</taxon>
        <taxon>Spirochaetota</taxon>
        <taxon>Spirochaetia</taxon>
        <taxon>Spirochaetales</taxon>
        <taxon>Treponemataceae</taxon>
        <taxon>Treponema</taxon>
    </lineage>
</organism>
<protein>
    <recommendedName>
        <fullName evidence="1 2">Sodium/glutamate symporter</fullName>
    </recommendedName>
</protein>
<dbReference type="InterPro" id="IPR004445">
    <property type="entry name" value="GltS"/>
</dbReference>
<sequence>MTISMNMVETIGFSVILLILGRFLRKRVSFFSKYCIPAPVIGGFLFAILHLVLRSQKIMYIEFDDTLRPFFMTIFFTTVGFNASIDTLKKGGLMTAKFLAAAIILAALQNVIAVALAPVLKIHPLLALMTGAAPMTGGHGTAAGIAPTVEAMGMTGAEAVAIAAATFGLLAGSLLGGPIANRLVNKYKFSTKHENIKILVDDEEVHADLNASKFLNAFFYILITMWLGIYVSRLIGKTGLLFPTYIGAMVVGVILRNVFENTKLKVPMNEVAVLSDVSLTLFLAMALMTLKLWELASLAIPMVILLLAQVILAVVFIYFITFRIMGKNYDSAVLCAGHCGFGMGATPNGMANMQSVCERFGDSKVAFFVLPLVGSLFIDFFNGAQITLFINLFK</sequence>
<feature type="transmembrane region" description="Helical" evidence="1">
    <location>
        <begin position="98"/>
        <end position="120"/>
    </location>
</feature>
<feature type="transmembrane region" description="Helical" evidence="1">
    <location>
        <begin position="365"/>
        <end position="393"/>
    </location>
</feature>
<dbReference type="Proteomes" id="UP000593915">
    <property type="component" value="Chromosome"/>
</dbReference>
<dbReference type="GO" id="GO:0015813">
    <property type="term" value="P:L-glutamate transmembrane transport"/>
    <property type="evidence" value="ECO:0007669"/>
    <property type="project" value="UniProtKB-UniRule"/>
</dbReference>
<keyword evidence="1" id="KW-0915">Sodium</keyword>
<name>A0A7S6WQS8_9SPIR</name>
<keyword evidence="1" id="KW-0769">Symport</keyword>
<feature type="transmembrane region" description="Helical" evidence="1">
    <location>
        <begin position="6"/>
        <end position="24"/>
    </location>
</feature>
<keyword evidence="1" id="KW-0029">Amino-acid transport</keyword>
<keyword evidence="1" id="KW-0812">Transmembrane</keyword>
<keyword evidence="1" id="KW-1003">Cell membrane</keyword>
<keyword evidence="1" id="KW-1133">Transmembrane helix</keyword>